<feature type="domain" description="Transposase IS204/IS1001/IS1096/IS1165 DDE" evidence="1">
    <location>
        <begin position="152"/>
        <end position="281"/>
    </location>
</feature>
<dbReference type="InterPro" id="IPR047951">
    <property type="entry name" value="Transpos_ISL3"/>
</dbReference>
<dbReference type="AlphaFoldDB" id="A0A1Q2CZE1"/>
<dbReference type="PANTHER" id="PTHR33498:SF1">
    <property type="entry name" value="TRANSPOSASE FOR INSERTION SEQUENCE ELEMENT IS1557"/>
    <property type="match status" value="1"/>
</dbReference>
<dbReference type="NCBIfam" id="NF033550">
    <property type="entry name" value="transpos_ISL3"/>
    <property type="match status" value="1"/>
</dbReference>
<organism evidence="3 4">
    <name type="scientific">Tessaracoccus flavescens</name>
    <dbReference type="NCBI Taxonomy" id="399497"/>
    <lineage>
        <taxon>Bacteria</taxon>
        <taxon>Bacillati</taxon>
        <taxon>Actinomycetota</taxon>
        <taxon>Actinomycetes</taxon>
        <taxon>Propionibacteriales</taxon>
        <taxon>Propionibacteriaceae</taxon>
        <taxon>Tessaracoccus</taxon>
    </lineage>
</organism>
<evidence type="ECO:0000259" key="2">
    <source>
        <dbReference type="Pfam" id="PF14690"/>
    </source>
</evidence>
<dbReference type="PANTHER" id="PTHR33498">
    <property type="entry name" value="TRANSPOSASE FOR INSERTION SEQUENCE ELEMENT IS1557"/>
    <property type="match status" value="1"/>
</dbReference>
<reference evidence="3 4" key="1">
    <citation type="journal article" date="2008" name="Int. J. Syst. Evol. Microbiol.">
        <title>Tessaracoccus flavescens sp. nov., isolated from marine sediment.</title>
        <authorList>
            <person name="Lee D.W."/>
            <person name="Lee S.D."/>
        </authorList>
    </citation>
    <scope>NUCLEOTIDE SEQUENCE [LARGE SCALE GENOMIC DNA]</scope>
    <source>
        <strain evidence="3 4">SST-39T</strain>
    </source>
</reference>
<dbReference type="InterPro" id="IPR002560">
    <property type="entry name" value="Transposase_DDE"/>
</dbReference>
<dbReference type="STRING" id="399497.BW733_12460"/>
<dbReference type="EMBL" id="CP019607">
    <property type="protein sequence ID" value="AQP51500.1"/>
    <property type="molecule type" value="Genomic_DNA"/>
</dbReference>
<evidence type="ECO:0000313" key="4">
    <source>
        <dbReference type="Proteomes" id="UP000188235"/>
    </source>
</evidence>
<evidence type="ECO:0008006" key="5">
    <source>
        <dbReference type="Google" id="ProtNLM"/>
    </source>
</evidence>
<accession>A0A1Q2CZE1</accession>
<dbReference type="Proteomes" id="UP000188235">
    <property type="component" value="Chromosome"/>
</dbReference>
<keyword evidence="4" id="KW-1185">Reference proteome</keyword>
<name>A0A1Q2CZE1_9ACTN</name>
<proteinExistence type="predicted"/>
<dbReference type="KEGG" id="tfa:BW733_12460"/>
<protein>
    <recommendedName>
        <fullName evidence="5">ISL3 family transposase</fullName>
    </recommendedName>
</protein>
<dbReference type="Pfam" id="PF14690">
    <property type="entry name" value="Zn_ribbon_ISL3"/>
    <property type="match status" value="1"/>
</dbReference>
<gene>
    <name evidence="3" type="ORF">BW733_12460</name>
</gene>
<sequence>MFCRLDRLGLTVTAQRVEPDHTVLRCRPTTAPAPCLGCGERGIRHDSVLRRLAHVPYGWKPTILEIVVPRYRCLECRRIWRHDIRAAAPSKGKLSRDAIMMAVKSIVVDRMSIARVAANLAVAWNTACDAILAAGAELLIDTPGRLDGVTAIGVDEHVWRHTRRGDKYVTVIIDLTPTRTGTGPSRLLAVIEGRSKQVFKDWLEARTQAFRDSVEVVAMDGFTGYKSAAVEAIDTVVTVMDPYHVVALVGDKLDQCRQRIQQETLGHRGRSGDPLYGIRRVARVDAA</sequence>
<dbReference type="Pfam" id="PF01610">
    <property type="entry name" value="DDE_Tnp_ISL3"/>
    <property type="match status" value="1"/>
</dbReference>
<dbReference type="InterPro" id="IPR029261">
    <property type="entry name" value="Transposase_Znf"/>
</dbReference>
<evidence type="ECO:0000313" key="3">
    <source>
        <dbReference type="EMBL" id="AQP51500.1"/>
    </source>
</evidence>
<evidence type="ECO:0000259" key="1">
    <source>
        <dbReference type="Pfam" id="PF01610"/>
    </source>
</evidence>
<feature type="domain" description="Transposase IS204/IS1001/IS1096/IS1165 zinc-finger" evidence="2">
    <location>
        <begin position="32"/>
        <end position="76"/>
    </location>
</feature>